<dbReference type="OrthoDB" id="1787447at2"/>
<feature type="region of interest" description="Disordered" evidence="1">
    <location>
        <begin position="27"/>
        <end position="55"/>
    </location>
</feature>
<dbReference type="STRING" id="1121429.SAMN02745133_01709"/>
<evidence type="ECO:0000256" key="1">
    <source>
        <dbReference type="SAM" id="MobiDB-lite"/>
    </source>
</evidence>
<sequence length="55" mass="6409">MTENRVYDYILTPEELKEIWAKYGKPGEIAPGTKAAKKRNHRKSQQNIEETEKSC</sequence>
<organism evidence="2 3">
    <name type="scientific">Desulforamulus putei DSM 12395</name>
    <dbReference type="NCBI Taxonomy" id="1121429"/>
    <lineage>
        <taxon>Bacteria</taxon>
        <taxon>Bacillati</taxon>
        <taxon>Bacillota</taxon>
        <taxon>Clostridia</taxon>
        <taxon>Eubacteriales</taxon>
        <taxon>Peptococcaceae</taxon>
        <taxon>Desulforamulus</taxon>
    </lineage>
</organism>
<gene>
    <name evidence="2" type="ORF">SAMN02745133_01709</name>
</gene>
<proteinExistence type="predicted"/>
<feature type="compositionally biased region" description="Basic residues" evidence="1">
    <location>
        <begin position="35"/>
        <end position="44"/>
    </location>
</feature>
<name>A0A1M4YFK1_9FIRM</name>
<protein>
    <submittedName>
        <fullName evidence="2">Uncharacterized protein</fullName>
    </submittedName>
</protein>
<keyword evidence="3" id="KW-1185">Reference proteome</keyword>
<dbReference type="Proteomes" id="UP000184148">
    <property type="component" value="Unassembled WGS sequence"/>
</dbReference>
<accession>A0A1M4YFK1</accession>
<dbReference type="EMBL" id="FQUY01000010">
    <property type="protein sequence ID" value="SHF04501.1"/>
    <property type="molecule type" value="Genomic_DNA"/>
</dbReference>
<evidence type="ECO:0000313" key="3">
    <source>
        <dbReference type="Proteomes" id="UP000184148"/>
    </source>
</evidence>
<evidence type="ECO:0000313" key="2">
    <source>
        <dbReference type="EMBL" id="SHF04501.1"/>
    </source>
</evidence>
<dbReference type="RefSeq" id="WP_073238646.1">
    <property type="nucleotide sequence ID" value="NZ_FQUY01000010.1"/>
</dbReference>
<dbReference type="AlphaFoldDB" id="A0A1M4YFK1"/>
<reference evidence="3" key="1">
    <citation type="submission" date="2016-11" db="EMBL/GenBank/DDBJ databases">
        <authorList>
            <person name="Varghese N."/>
            <person name="Submissions S."/>
        </authorList>
    </citation>
    <scope>NUCLEOTIDE SEQUENCE [LARGE SCALE GENOMIC DNA]</scope>
    <source>
        <strain evidence="3">DSM 12395</strain>
    </source>
</reference>